<evidence type="ECO:0000259" key="4">
    <source>
        <dbReference type="Pfam" id="PF25954"/>
    </source>
</evidence>
<dbReference type="InterPro" id="IPR006143">
    <property type="entry name" value="RND_pump_MFP"/>
</dbReference>
<comment type="similarity">
    <text evidence="1">Belongs to the membrane fusion protein (MFP) (TC 8.A.1) family.</text>
</comment>
<dbReference type="Proteomes" id="UP000002572">
    <property type="component" value="Chromosome"/>
</dbReference>
<dbReference type="Gene3D" id="2.40.420.20">
    <property type="match status" value="1"/>
</dbReference>
<evidence type="ECO:0000256" key="1">
    <source>
        <dbReference type="ARBA" id="ARBA00009477"/>
    </source>
</evidence>
<dbReference type="Gene3D" id="1.10.287.470">
    <property type="entry name" value="Helix hairpin bin"/>
    <property type="match status" value="1"/>
</dbReference>
<protein>
    <submittedName>
        <fullName evidence="6">Efflux transporter, RND family, MFP subunit</fullName>
    </submittedName>
</protein>
<dbReference type="KEGG" id="din:Selin_0858"/>
<evidence type="ECO:0000259" key="5">
    <source>
        <dbReference type="Pfam" id="PF25973"/>
    </source>
</evidence>
<organism evidence="6 7">
    <name type="scientific">Desulfurispirillum indicum (strain ATCC BAA-1389 / DSM 22839 / S5)</name>
    <dbReference type="NCBI Taxonomy" id="653733"/>
    <lineage>
        <taxon>Bacteria</taxon>
        <taxon>Pseudomonadati</taxon>
        <taxon>Chrysiogenota</taxon>
        <taxon>Chrysiogenia</taxon>
        <taxon>Chrysiogenales</taxon>
        <taxon>Chrysiogenaceae</taxon>
        <taxon>Desulfurispirillum</taxon>
    </lineage>
</organism>
<feature type="signal peptide" evidence="3">
    <location>
        <begin position="1"/>
        <end position="22"/>
    </location>
</feature>
<dbReference type="eggNOG" id="COG0845">
    <property type="taxonomic scope" value="Bacteria"/>
</dbReference>
<keyword evidence="3" id="KW-0732">Signal</keyword>
<dbReference type="RefSeq" id="WP_013505484.1">
    <property type="nucleotide sequence ID" value="NC_014836.1"/>
</dbReference>
<sequence>MNTIARLMVLCLMLAGAEGVWAQQERPPAPVEVEAVRQGVLSQPLVYQGTVFFDRTARVTSEVSGRVEEVQVREGQRVNRGDTLVRLGSDILGQRLLAARAQADELRVQIERARQNFKRAENLFRQNLSSQQAYDDAHYALEELKFRLVAQEHNLRALELELAHKRILAPFDGVVLQRLAEAGEWVMPGAPVVNLAAHGSMQVIVNVSQADVDVIQVGKPVQIRVQEKLHAGVVDAVIPQADIATRTFPVKVRVEHSGQLMEGMRAQVMFAGNDQVDVLLVSRDSVIRRFGQDVLFVVVDGKAEMKPVEIIAYDQLQVGVRVAGLQEGHLVVVKGNERIFPQQAVQIIGATTSVKDN</sequence>
<dbReference type="AlphaFoldDB" id="E6W2L4"/>
<dbReference type="InterPro" id="IPR058647">
    <property type="entry name" value="BSH_CzcB-like"/>
</dbReference>
<dbReference type="PANTHER" id="PTHR30469">
    <property type="entry name" value="MULTIDRUG RESISTANCE PROTEIN MDTA"/>
    <property type="match status" value="1"/>
</dbReference>
<evidence type="ECO:0000256" key="2">
    <source>
        <dbReference type="SAM" id="Coils"/>
    </source>
</evidence>
<dbReference type="InterPro" id="IPR058792">
    <property type="entry name" value="Beta-barrel_RND_2"/>
</dbReference>
<dbReference type="GO" id="GO:1990281">
    <property type="term" value="C:efflux pump complex"/>
    <property type="evidence" value="ECO:0007669"/>
    <property type="project" value="TreeGrafter"/>
</dbReference>
<dbReference type="NCBIfam" id="TIGR01730">
    <property type="entry name" value="RND_mfp"/>
    <property type="match status" value="1"/>
</dbReference>
<feature type="domain" description="CusB-like beta-barrel" evidence="4">
    <location>
        <begin position="204"/>
        <end position="272"/>
    </location>
</feature>
<dbReference type="EMBL" id="CP002432">
    <property type="protein sequence ID" value="ADU65598.1"/>
    <property type="molecule type" value="Genomic_DNA"/>
</dbReference>
<dbReference type="STRING" id="653733.Selin_0858"/>
<proteinExistence type="inferred from homology"/>
<dbReference type="Pfam" id="PF25954">
    <property type="entry name" value="Beta-barrel_RND_2"/>
    <property type="match status" value="1"/>
</dbReference>
<feature type="coiled-coil region" evidence="2">
    <location>
        <begin position="96"/>
        <end position="161"/>
    </location>
</feature>
<reference evidence="6 7" key="1">
    <citation type="submission" date="2010-12" db="EMBL/GenBank/DDBJ databases">
        <title>Complete sequence of Desulfurispirillum indicum S5.</title>
        <authorList>
            <consortium name="US DOE Joint Genome Institute"/>
            <person name="Lucas S."/>
            <person name="Copeland A."/>
            <person name="Lapidus A."/>
            <person name="Cheng J.-F."/>
            <person name="Goodwin L."/>
            <person name="Pitluck S."/>
            <person name="Chertkov O."/>
            <person name="Held B."/>
            <person name="Detter J.C."/>
            <person name="Han C."/>
            <person name="Tapia R."/>
            <person name="Land M."/>
            <person name="Hauser L."/>
            <person name="Kyrpides N."/>
            <person name="Ivanova N."/>
            <person name="Mikhailova N."/>
            <person name="Haggblom M."/>
            <person name="Rauschenbach I."/>
            <person name="Bini E."/>
            <person name="Woyke T."/>
        </authorList>
    </citation>
    <scope>NUCLEOTIDE SEQUENCE [LARGE SCALE GENOMIC DNA]</scope>
    <source>
        <strain evidence="7">ATCC BAA-1389 / DSM 22839 / S5</strain>
    </source>
</reference>
<dbReference type="SUPFAM" id="SSF111369">
    <property type="entry name" value="HlyD-like secretion proteins"/>
    <property type="match status" value="1"/>
</dbReference>
<accession>E6W2L4</accession>
<keyword evidence="2" id="KW-0175">Coiled coil</keyword>
<evidence type="ECO:0000256" key="3">
    <source>
        <dbReference type="SAM" id="SignalP"/>
    </source>
</evidence>
<dbReference type="PANTHER" id="PTHR30469:SF15">
    <property type="entry name" value="HLYD FAMILY OF SECRETION PROTEINS"/>
    <property type="match status" value="1"/>
</dbReference>
<gene>
    <name evidence="6" type="ordered locus">Selin_0858</name>
</gene>
<feature type="chain" id="PRO_5003211341" evidence="3">
    <location>
        <begin position="23"/>
        <end position="357"/>
    </location>
</feature>
<keyword evidence="7" id="KW-1185">Reference proteome</keyword>
<dbReference type="Gene3D" id="2.40.50.100">
    <property type="match status" value="1"/>
</dbReference>
<feature type="domain" description="CzcB-like barrel-sandwich hybrid" evidence="5">
    <location>
        <begin position="55"/>
        <end position="196"/>
    </location>
</feature>
<evidence type="ECO:0000313" key="7">
    <source>
        <dbReference type="Proteomes" id="UP000002572"/>
    </source>
</evidence>
<dbReference type="HOGENOM" id="CLU_018816_1_2_0"/>
<dbReference type="InParanoid" id="E6W2L4"/>
<dbReference type="Gene3D" id="2.40.30.170">
    <property type="match status" value="1"/>
</dbReference>
<dbReference type="GO" id="GO:0015562">
    <property type="term" value="F:efflux transmembrane transporter activity"/>
    <property type="evidence" value="ECO:0007669"/>
    <property type="project" value="TreeGrafter"/>
</dbReference>
<name>E6W2L4_DESIS</name>
<dbReference type="Pfam" id="PF25973">
    <property type="entry name" value="BSH_CzcB"/>
    <property type="match status" value="1"/>
</dbReference>
<evidence type="ECO:0000313" key="6">
    <source>
        <dbReference type="EMBL" id="ADU65598.1"/>
    </source>
</evidence>